<evidence type="ECO:0000256" key="1">
    <source>
        <dbReference type="ARBA" id="ARBA00022741"/>
    </source>
</evidence>
<gene>
    <name evidence="5" type="ORF">U729_2154</name>
</gene>
<dbReference type="PROSITE" id="PS00211">
    <property type="entry name" value="ABC_TRANSPORTER_1"/>
    <property type="match status" value="1"/>
</dbReference>
<dbReference type="HOGENOM" id="CLU_000604_36_0_9"/>
<dbReference type="NCBIfam" id="NF043038">
    <property type="entry name" value="ABCF_CplR"/>
    <property type="match status" value="1"/>
</dbReference>
<name>A0A0A7FW34_9CLOT</name>
<proteinExistence type="predicted"/>
<organism evidence="5 6">
    <name type="scientific">Clostridium baratii str. Sullivan</name>
    <dbReference type="NCBI Taxonomy" id="1415775"/>
    <lineage>
        <taxon>Bacteria</taxon>
        <taxon>Bacillati</taxon>
        <taxon>Bacillota</taxon>
        <taxon>Clostridia</taxon>
        <taxon>Eubacteriales</taxon>
        <taxon>Clostridiaceae</taxon>
        <taxon>Clostridium</taxon>
    </lineage>
</organism>
<evidence type="ECO:0000256" key="3">
    <source>
        <dbReference type="SAM" id="Coils"/>
    </source>
</evidence>
<dbReference type="AlphaFoldDB" id="A0A0A7FW34"/>
<dbReference type="RefSeq" id="WP_039314739.1">
    <property type="nucleotide sequence ID" value="NZ_CP006905.1"/>
</dbReference>
<dbReference type="InterPro" id="IPR051309">
    <property type="entry name" value="ABCF_ATPase"/>
</dbReference>
<dbReference type="SUPFAM" id="SSF52540">
    <property type="entry name" value="P-loop containing nucleoside triphosphate hydrolases"/>
    <property type="match status" value="2"/>
</dbReference>
<dbReference type="STRING" id="1561.NPD11_860"/>
<protein>
    <submittedName>
        <fullName evidence="5">Miro-like family protein</fullName>
    </submittedName>
</protein>
<keyword evidence="3" id="KW-0175">Coiled coil</keyword>
<dbReference type="NCBIfam" id="NF000355">
    <property type="entry name" value="ribo_prot_ABC_F"/>
    <property type="match status" value="1"/>
</dbReference>
<dbReference type="InterPro" id="IPR003439">
    <property type="entry name" value="ABC_transporter-like_ATP-bd"/>
</dbReference>
<dbReference type="Gene3D" id="3.40.50.300">
    <property type="entry name" value="P-loop containing nucleotide triphosphate hydrolases"/>
    <property type="match status" value="3"/>
</dbReference>
<dbReference type="EMBL" id="CP006905">
    <property type="protein sequence ID" value="AIY83819.1"/>
    <property type="molecule type" value="Genomic_DNA"/>
</dbReference>
<evidence type="ECO:0000313" key="5">
    <source>
        <dbReference type="EMBL" id="AIY83819.1"/>
    </source>
</evidence>
<dbReference type="OrthoDB" id="9801441at2"/>
<keyword evidence="2" id="KW-0067">ATP-binding</keyword>
<dbReference type="InterPro" id="IPR003593">
    <property type="entry name" value="AAA+_ATPase"/>
</dbReference>
<keyword evidence="1" id="KW-0547">Nucleotide-binding</keyword>
<accession>A0A0A7FW34</accession>
<keyword evidence="6" id="KW-1185">Reference proteome</keyword>
<sequence length="553" mass="62847">MTLIKLDKIKKYYGDRLILDIDNLEINEGDKIGIVGENGAGKTTLIKVILGETEIDEGNVFLDCNYSYISQTEEYHGDCTDGKIKSLLGTPDKYNSFLSGGEKVKINITKALSSNSNLLIADEPTSNLDAKTIKTIEKLIGEYKGGLLLVSHDRDFLNNLCNNILEVSHGKVKLYKGNYSKYIELKNEEESFKKKEYEEYLNEKKRLEKAIIGKETQRDSIRRTPKRMGNSEARLFKMGDQKSKKHLDGNIKALKSRIKHLDVKEKPVENKDIIIKIVKGSEMPSKTVIEVRDFNLYVANILLAENINLKIKNRKKAALIGENGCGKTSLVREIIKNTSDNIKLSNHISIGYFDQNQEILNKDKTILENIKESSSLNESTIRINLSNFGFAGDDVFKNVSILSSGEKVKVALCKIILSDNNTLILDEPTNFLDIKSIVALEDALKNTEKTLLIISHDRYFISNVCDCIIEMKDKKITCFSGTYDEFIQDKDEFNLRKSLKNDERERKEKLLILETKLSKLISEISFENNAETKAKLDLQYQNTLQEIKKLKSN</sequence>
<dbReference type="PANTHER" id="PTHR42855:SF2">
    <property type="entry name" value="DRUG RESISTANCE ABC TRANSPORTER,ATP-BINDING PROTEIN"/>
    <property type="match status" value="1"/>
</dbReference>
<dbReference type="Pfam" id="PF00005">
    <property type="entry name" value="ABC_tran"/>
    <property type="match status" value="3"/>
</dbReference>
<dbReference type="Proteomes" id="UP000030635">
    <property type="component" value="Chromosome"/>
</dbReference>
<dbReference type="GO" id="GO:0005524">
    <property type="term" value="F:ATP binding"/>
    <property type="evidence" value="ECO:0007669"/>
    <property type="project" value="UniProtKB-KW"/>
</dbReference>
<feature type="domain" description="ABC transporter" evidence="4">
    <location>
        <begin position="4"/>
        <end position="194"/>
    </location>
</feature>
<dbReference type="InterPro" id="IPR027417">
    <property type="entry name" value="P-loop_NTPase"/>
</dbReference>
<dbReference type="KEGG" id="cbv:U729_2154"/>
<dbReference type="GO" id="GO:0016887">
    <property type="term" value="F:ATP hydrolysis activity"/>
    <property type="evidence" value="ECO:0007669"/>
    <property type="project" value="InterPro"/>
</dbReference>
<evidence type="ECO:0000259" key="4">
    <source>
        <dbReference type="PROSITE" id="PS50893"/>
    </source>
</evidence>
<evidence type="ECO:0000313" key="6">
    <source>
        <dbReference type="Proteomes" id="UP000030635"/>
    </source>
</evidence>
<dbReference type="PROSITE" id="PS50893">
    <property type="entry name" value="ABC_TRANSPORTER_2"/>
    <property type="match status" value="2"/>
</dbReference>
<dbReference type="SMART" id="SM00382">
    <property type="entry name" value="AAA"/>
    <property type="match status" value="2"/>
</dbReference>
<evidence type="ECO:0000256" key="2">
    <source>
        <dbReference type="ARBA" id="ARBA00022840"/>
    </source>
</evidence>
<dbReference type="InterPro" id="IPR017871">
    <property type="entry name" value="ABC_transporter-like_CS"/>
</dbReference>
<dbReference type="eggNOG" id="COG0488">
    <property type="taxonomic scope" value="Bacteria"/>
</dbReference>
<reference evidence="5 6" key="1">
    <citation type="journal article" date="2015" name="Infect. Genet. Evol.">
        <title>Genomic sequences of six botulinum neurotoxin-producing strains representing three clostridial species illustrate the mobility and diversity of botulinum neurotoxin genes.</title>
        <authorList>
            <person name="Smith T.J."/>
            <person name="Hill K.K."/>
            <person name="Xie G."/>
            <person name="Foley B.T."/>
            <person name="Williamson C.H."/>
            <person name="Foster J.T."/>
            <person name="Johnson S.L."/>
            <person name="Chertkov O."/>
            <person name="Teshima H."/>
            <person name="Gibbons H.S."/>
            <person name="Johnsky L.A."/>
            <person name="Karavis M.A."/>
            <person name="Smith L.A."/>
        </authorList>
    </citation>
    <scope>NUCLEOTIDE SEQUENCE [LARGE SCALE GENOMIC DNA]</scope>
    <source>
        <strain evidence="5">Sullivan</strain>
    </source>
</reference>
<feature type="coiled-coil region" evidence="3">
    <location>
        <begin position="190"/>
        <end position="217"/>
    </location>
</feature>
<dbReference type="PANTHER" id="PTHR42855">
    <property type="entry name" value="ABC TRANSPORTER ATP-BINDING SUBUNIT"/>
    <property type="match status" value="1"/>
</dbReference>
<dbReference type="CDD" id="cd03221">
    <property type="entry name" value="ABCF_EF-3"/>
    <property type="match status" value="2"/>
</dbReference>
<feature type="domain" description="ABC transporter" evidence="4">
    <location>
        <begin position="289"/>
        <end position="499"/>
    </location>
</feature>